<evidence type="ECO:0000313" key="2">
    <source>
        <dbReference type="EMBL" id="GCD41787.1"/>
    </source>
</evidence>
<reference evidence="2 3" key="1">
    <citation type="submission" date="2018-11" db="EMBL/GenBank/DDBJ databases">
        <title>Whole genome sequence of Streptomyces paromomycinus NBRC 15454(T).</title>
        <authorList>
            <person name="Komaki H."/>
            <person name="Tamura T."/>
        </authorList>
    </citation>
    <scope>NUCLEOTIDE SEQUENCE [LARGE SCALE GENOMIC DNA]</scope>
    <source>
        <strain evidence="2 3">NBRC 15454</strain>
    </source>
</reference>
<organism evidence="2 3">
    <name type="scientific">Streptomyces paromomycinus</name>
    <name type="common">Streptomyces rimosus subsp. paromomycinus</name>
    <dbReference type="NCBI Taxonomy" id="92743"/>
    <lineage>
        <taxon>Bacteria</taxon>
        <taxon>Bacillati</taxon>
        <taxon>Actinomycetota</taxon>
        <taxon>Actinomycetes</taxon>
        <taxon>Kitasatosporales</taxon>
        <taxon>Streptomycetaceae</taxon>
        <taxon>Streptomyces</taxon>
    </lineage>
</organism>
<dbReference type="AlphaFoldDB" id="A0A401VXJ0"/>
<name>A0A401VXJ0_STREY</name>
<gene>
    <name evidence="2" type="ORF">GKJPGBOP_01444</name>
</gene>
<dbReference type="RefSeq" id="WP_125052961.1">
    <property type="nucleotide sequence ID" value="NZ_BHZD01000001.1"/>
</dbReference>
<proteinExistence type="predicted"/>
<feature type="compositionally biased region" description="Basic and acidic residues" evidence="1">
    <location>
        <begin position="1"/>
        <end position="11"/>
    </location>
</feature>
<feature type="region of interest" description="Disordered" evidence="1">
    <location>
        <begin position="1"/>
        <end position="36"/>
    </location>
</feature>
<comment type="caution">
    <text evidence="2">The sequence shown here is derived from an EMBL/GenBank/DDBJ whole genome shotgun (WGS) entry which is preliminary data.</text>
</comment>
<evidence type="ECO:0000256" key="1">
    <source>
        <dbReference type="SAM" id="MobiDB-lite"/>
    </source>
</evidence>
<accession>A0A401VXJ0</accession>
<sequence>MNPRDALRPEPRTCQSTPEGTLSPWRFGPGAAPAADQQRRAARFTVDALGAALSGGQLITRPRLIHLAVVRGLCAGPPAMDITLPPAQGRLLTALAAGWTLREFAVACALSMAEAQDLRVLLRASLRSRTDEHAVARGHRVGALPRREDLSVPPLSAKAGRAA</sequence>
<protein>
    <submittedName>
        <fullName evidence="2">Uncharacterized protein</fullName>
    </submittedName>
</protein>
<keyword evidence="3" id="KW-1185">Reference proteome</keyword>
<dbReference type="EMBL" id="BHZD01000001">
    <property type="protein sequence ID" value="GCD41787.1"/>
    <property type="molecule type" value="Genomic_DNA"/>
</dbReference>
<evidence type="ECO:0000313" key="3">
    <source>
        <dbReference type="Proteomes" id="UP000286746"/>
    </source>
</evidence>
<dbReference type="Proteomes" id="UP000286746">
    <property type="component" value="Unassembled WGS sequence"/>
</dbReference>